<evidence type="ECO:0000313" key="12">
    <source>
        <dbReference type="EMBL" id="KAG8447099.1"/>
    </source>
</evidence>
<dbReference type="Proteomes" id="UP000812440">
    <property type="component" value="Chromosome 8_10"/>
</dbReference>
<keyword evidence="6" id="KW-0597">Phosphoprotein</keyword>
<feature type="domain" description="SH3" evidence="11">
    <location>
        <begin position="3"/>
        <end position="65"/>
    </location>
</feature>
<protein>
    <recommendedName>
        <fullName evidence="11">SH3 domain-containing protein</fullName>
    </recommendedName>
</protein>
<dbReference type="GO" id="GO:0005737">
    <property type="term" value="C:cytoplasm"/>
    <property type="evidence" value="ECO:0007669"/>
    <property type="project" value="UniProtKB-SubCell"/>
</dbReference>
<comment type="subcellular location">
    <subcellularLocation>
        <location evidence="1">Cell junction</location>
        <location evidence="1">Focal adhesion</location>
    </subcellularLocation>
    <subcellularLocation>
        <location evidence="2">Cytoplasm</location>
    </subcellularLocation>
</comment>
<dbReference type="InterPro" id="IPR001452">
    <property type="entry name" value="SH3_domain"/>
</dbReference>
<comment type="caution">
    <text evidence="12">The sequence shown here is derived from an EMBL/GenBank/DDBJ whole genome shotgun (WGS) entry which is preliminary data.</text>
</comment>
<dbReference type="FunFam" id="1.20.120.830:FF:000001">
    <property type="entry name" value="BCAR1 scaffold protein, Cas family member"/>
    <property type="match status" value="1"/>
</dbReference>
<dbReference type="Pfam" id="PF14604">
    <property type="entry name" value="SH3_9"/>
    <property type="match status" value="1"/>
</dbReference>
<dbReference type="CDD" id="cd12000">
    <property type="entry name" value="SH3_CASS4"/>
    <property type="match status" value="1"/>
</dbReference>
<feature type="region of interest" description="Disordered" evidence="10">
    <location>
        <begin position="397"/>
        <end position="435"/>
    </location>
</feature>
<dbReference type="GO" id="GO:0007169">
    <property type="term" value="P:cell surface receptor protein tyrosine kinase signaling pathway"/>
    <property type="evidence" value="ECO:0007669"/>
    <property type="project" value="TreeGrafter"/>
</dbReference>
<dbReference type="PROSITE" id="PS50002">
    <property type="entry name" value="SH3"/>
    <property type="match status" value="1"/>
</dbReference>
<dbReference type="GO" id="GO:0005925">
    <property type="term" value="C:focal adhesion"/>
    <property type="evidence" value="ECO:0007669"/>
    <property type="project" value="UniProtKB-SubCell"/>
</dbReference>
<feature type="region of interest" description="Disordered" evidence="10">
    <location>
        <begin position="606"/>
        <end position="640"/>
    </location>
</feature>
<dbReference type="PANTHER" id="PTHR10654">
    <property type="entry name" value="CAS SCAFFOLDING PROTEIN"/>
    <property type="match status" value="1"/>
</dbReference>
<feature type="compositionally biased region" description="Basic and acidic residues" evidence="10">
    <location>
        <begin position="700"/>
        <end position="709"/>
    </location>
</feature>
<evidence type="ECO:0000256" key="2">
    <source>
        <dbReference type="ARBA" id="ARBA00004496"/>
    </source>
</evidence>
<comment type="similarity">
    <text evidence="3">Belongs to the CAS family.</text>
</comment>
<keyword evidence="13" id="KW-1185">Reference proteome</keyword>
<evidence type="ECO:0000256" key="8">
    <source>
        <dbReference type="ARBA" id="ARBA00022949"/>
    </source>
</evidence>
<dbReference type="Gene3D" id="1.20.120.230">
    <property type="entry name" value="Alpha-catenin/vinculin-like"/>
    <property type="match status" value="1"/>
</dbReference>
<dbReference type="Pfam" id="PF12026">
    <property type="entry name" value="CAS_C"/>
    <property type="match status" value="1"/>
</dbReference>
<dbReference type="FunFam" id="2.30.30.40:FF:000009">
    <property type="entry name" value="Breast cancer anti-estrogen resistance 1"/>
    <property type="match status" value="1"/>
</dbReference>
<gene>
    <name evidence="12" type="ORF">GDO86_014524</name>
</gene>
<dbReference type="Pfam" id="PF08824">
    <property type="entry name" value="Serine_rich"/>
    <property type="match status" value="1"/>
</dbReference>
<dbReference type="Gene3D" id="2.30.30.40">
    <property type="entry name" value="SH3 Domains"/>
    <property type="match status" value="1"/>
</dbReference>
<dbReference type="GO" id="GO:0016477">
    <property type="term" value="P:cell migration"/>
    <property type="evidence" value="ECO:0007669"/>
    <property type="project" value="TreeGrafter"/>
</dbReference>
<name>A0A8T2JPH6_9PIPI</name>
<evidence type="ECO:0000256" key="3">
    <source>
        <dbReference type="ARBA" id="ARBA00007848"/>
    </source>
</evidence>
<keyword evidence="8" id="KW-0965">Cell junction</keyword>
<dbReference type="PANTHER" id="PTHR10654:SF19">
    <property type="entry name" value="CAS SCAFFOLDING PROTEIN FAMILY MEMBER 4"/>
    <property type="match status" value="1"/>
</dbReference>
<dbReference type="GO" id="GO:0005886">
    <property type="term" value="C:plasma membrane"/>
    <property type="evidence" value="ECO:0007669"/>
    <property type="project" value="TreeGrafter"/>
</dbReference>
<keyword evidence="4 9" id="KW-0728">SH3 domain</keyword>
<keyword evidence="7" id="KW-0130">Cell adhesion</keyword>
<feature type="compositionally biased region" description="Low complexity" evidence="10">
    <location>
        <begin position="413"/>
        <end position="435"/>
    </location>
</feature>
<evidence type="ECO:0000313" key="13">
    <source>
        <dbReference type="Proteomes" id="UP000812440"/>
    </source>
</evidence>
<evidence type="ECO:0000256" key="4">
    <source>
        <dbReference type="ARBA" id="ARBA00022443"/>
    </source>
</evidence>
<evidence type="ECO:0000256" key="7">
    <source>
        <dbReference type="ARBA" id="ARBA00022889"/>
    </source>
</evidence>
<feature type="compositionally biased region" description="Basic and acidic residues" evidence="10">
    <location>
        <begin position="675"/>
        <end position="689"/>
    </location>
</feature>
<dbReference type="InterPro" id="IPR035744">
    <property type="entry name" value="CASS4_SH3"/>
</dbReference>
<accession>A0A8T2JPH6</accession>
<dbReference type="InterPro" id="IPR038319">
    <property type="entry name" value="Serine_rich_sf"/>
</dbReference>
<evidence type="ECO:0000256" key="5">
    <source>
        <dbReference type="ARBA" id="ARBA00022490"/>
    </source>
</evidence>
<reference evidence="12" key="1">
    <citation type="thesis" date="2020" institute="ProQuest LLC" country="789 East Eisenhower Parkway, Ann Arbor, MI, USA">
        <title>Comparative Genomics and Chromosome Evolution.</title>
        <authorList>
            <person name="Mudd A.B."/>
        </authorList>
    </citation>
    <scope>NUCLEOTIDE SEQUENCE</scope>
    <source>
        <strain evidence="12">Female2</strain>
        <tissue evidence="12">Blood</tissue>
    </source>
</reference>
<organism evidence="12 13">
    <name type="scientific">Hymenochirus boettgeri</name>
    <name type="common">Congo dwarf clawed frog</name>
    <dbReference type="NCBI Taxonomy" id="247094"/>
    <lineage>
        <taxon>Eukaryota</taxon>
        <taxon>Metazoa</taxon>
        <taxon>Chordata</taxon>
        <taxon>Craniata</taxon>
        <taxon>Vertebrata</taxon>
        <taxon>Euteleostomi</taxon>
        <taxon>Amphibia</taxon>
        <taxon>Batrachia</taxon>
        <taxon>Anura</taxon>
        <taxon>Pipoidea</taxon>
        <taxon>Pipidae</taxon>
        <taxon>Pipinae</taxon>
        <taxon>Hymenochirus</taxon>
    </lineage>
</organism>
<dbReference type="InterPro" id="IPR014928">
    <property type="entry name" value="Serine_rich_dom"/>
</dbReference>
<feature type="region of interest" description="Disordered" evidence="10">
    <location>
        <begin position="675"/>
        <end position="725"/>
    </location>
</feature>
<evidence type="ECO:0000256" key="10">
    <source>
        <dbReference type="SAM" id="MobiDB-lite"/>
    </source>
</evidence>
<dbReference type="InterPro" id="IPR021901">
    <property type="entry name" value="CAS_C"/>
</dbReference>
<dbReference type="GO" id="GO:0007155">
    <property type="term" value="P:cell adhesion"/>
    <property type="evidence" value="ECO:0007669"/>
    <property type="project" value="UniProtKB-KW"/>
</dbReference>
<proteinExistence type="inferred from homology"/>
<dbReference type="InterPro" id="IPR036028">
    <property type="entry name" value="SH3-like_dom_sf"/>
</dbReference>
<sequence length="852" mass="95993">MKVTNMLAKAQFDNKADSADELTFRKGDILTVLEQNIAGSEGWWRCYLHGRQGLVPANRLQLFTITNNDVPVSPTQLYGSTGRHQSLHNIYQVPSAPKTSNMPTYEHMDSVYVSPLPSNSVSGDVYQTPGPSPAQIFYDKSNSSSSQHLLTLPRASRATHSTSILHTELYDVPPSVLCSPPLHKGSEAPSPVGRRSPFLTPVEQIQQQIYDIPATPDTAHCALKENQSSYIYDIPPSGTLQLKNTNDSSPKGCLYNTLPARRKSDWIYDIPMSPDKKDIKPCRKISLDRQLVYDVPPLRFGTLQTNSEGSCETSQIYNVPPLQKPSVTSQAVYDIPPSQDLGYGSMKKNSSSIRKQKTNLKENVYDIPRGMIGVSPPKNETCSPVSNSPVYEIPPPLPRNWTEPLNTSKSDRLSVSSSESRSSTLSSSSTISDESFTFSSPEVSVKEVTLDLEMAVKKITQLQEQVSSSIASLMIFVSSKWRLQENMEANLEDIHKSVDSIITSLRMFLDFAEGVKSNALHLTDSNIQLKIKTQLQTLTDSFQMLCLNQEAIRLCNWSLQALVIDKPHTNPDDLDRFVMVARTIPDDTKRFVSIIIANGKLIFRKREEESKPKQMPQVPNHKETKNPHQSVNIHKEENIRQRKNQLLRQKTIEDNDYVHLQKKEEFEKTRKIFSHDQLEKKTQPDEKRKGWVRPESVDSVAEKEEKKSELSVTKETPIPSEKEDLQTDTFFSKKAHLSEHSYLYFGALQKAISVFNNSLGNNQPPEVFITHGKLIIMVGQKLVDTVCKDVKANELRNDILFKSSDLCSLLKNLAIATKSAAIQYPDPVPLQELQTTIDELSKYTKLFREMVE</sequence>
<dbReference type="InterPro" id="IPR037362">
    <property type="entry name" value="CAS_fam"/>
</dbReference>
<dbReference type="EMBL" id="JAACNH010000003">
    <property type="protein sequence ID" value="KAG8447099.1"/>
    <property type="molecule type" value="Genomic_DNA"/>
</dbReference>
<dbReference type="OrthoDB" id="5983572at2759"/>
<dbReference type="SUPFAM" id="SSF50044">
    <property type="entry name" value="SH3-domain"/>
    <property type="match status" value="1"/>
</dbReference>
<dbReference type="Gene3D" id="1.20.120.830">
    <property type="entry name" value="Serine-rich domain"/>
    <property type="match status" value="1"/>
</dbReference>
<evidence type="ECO:0000256" key="1">
    <source>
        <dbReference type="ARBA" id="ARBA00004246"/>
    </source>
</evidence>
<evidence type="ECO:0000256" key="6">
    <source>
        <dbReference type="ARBA" id="ARBA00022553"/>
    </source>
</evidence>
<evidence type="ECO:0000256" key="9">
    <source>
        <dbReference type="PROSITE-ProRule" id="PRU00192"/>
    </source>
</evidence>
<dbReference type="AlphaFoldDB" id="A0A8T2JPH6"/>
<dbReference type="SMART" id="SM00326">
    <property type="entry name" value="SH3"/>
    <property type="match status" value="1"/>
</dbReference>
<keyword evidence="5" id="KW-0963">Cytoplasm</keyword>
<evidence type="ECO:0000259" key="11">
    <source>
        <dbReference type="PROSITE" id="PS50002"/>
    </source>
</evidence>